<comment type="caution">
    <text evidence="2">The sequence shown here is derived from an EMBL/GenBank/DDBJ whole genome shotgun (WGS) entry which is preliminary data.</text>
</comment>
<evidence type="ECO:0000313" key="2">
    <source>
        <dbReference type="EMBL" id="MFD1934052.1"/>
    </source>
</evidence>
<keyword evidence="3" id="KW-1185">Reference proteome</keyword>
<organism evidence="2 3">
    <name type="scientific">Nonomuraea mangrovi</name>
    <dbReference type="NCBI Taxonomy" id="2316207"/>
    <lineage>
        <taxon>Bacteria</taxon>
        <taxon>Bacillati</taxon>
        <taxon>Actinomycetota</taxon>
        <taxon>Actinomycetes</taxon>
        <taxon>Streptosporangiales</taxon>
        <taxon>Streptosporangiaceae</taxon>
        <taxon>Nonomuraea</taxon>
    </lineage>
</organism>
<evidence type="ECO:0000313" key="3">
    <source>
        <dbReference type="Proteomes" id="UP001597368"/>
    </source>
</evidence>
<feature type="transmembrane region" description="Helical" evidence="1">
    <location>
        <begin position="38"/>
        <end position="60"/>
    </location>
</feature>
<protein>
    <submittedName>
        <fullName evidence="2">Uncharacterized protein</fullName>
    </submittedName>
</protein>
<dbReference type="Proteomes" id="UP001597368">
    <property type="component" value="Unassembled WGS sequence"/>
</dbReference>
<dbReference type="EMBL" id="JBHUFV010000033">
    <property type="protein sequence ID" value="MFD1934052.1"/>
    <property type="molecule type" value="Genomic_DNA"/>
</dbReference>
<keyword evidence="1" id="KW-0812">Transmembrane</keyword>
<keyword evidence="1" id="KW-0472">Membrane</keyword>
<dbReference type="RefSeq" id="WP_379574097.1">
    <property type="nucleotide sequence ID" value="NZ_JBHUFV010000033.1"/>
</dbReference>
<keyword evidence="1" id="KW-1133">Transmembrane helix</keyword>
<name>A0ABW4SWL2_9ACTN</name>
<evidence type="ECO:0000256" key="1">
    <source>
        <dbReference type="SAM" id="Phobius"/>
    </source>
</evidence>
<accession>A0ABW4SWL2</accession>
<proteinExistence type="predicted"/>
<sequence length="613" mass="65717">MNDLEERLRAALDARAATYEASPTAWMKVQQRAGRRRWAWPVILAALPVALVAVLVPVLLNGGLDRQTVTGPPPNPVPVGRELVIDNPAENRPMRLWYATDHRGLVVFCHAVQYAGDATQTSCGGNVGAQAMKSAGWFEGTTQSVPPRESVLDYGGARPDVATVTAVTKKGTRVTGAVRRPAGAPFKIWTVVFPATDQVTAYEFAAADGRLLSRVARTVAMPPEAEQGRPAGAATDLADLSVRPYSTPDRTLIWTLDGRELGLNLVRAKDLMRDMGGKPMDVELRVNGGRWFGIARPATAKVELVRKDGKVLRAAVKQDPWKIGVRLFAGEEPVSGDLYLEGFALVGYDSSGKELWREDHPADKPAWDPHPPIGEVVTIGEAKVWFSKVTLADGRTWDGLCRSVAGEKTTCDAFQPVAAGDAERLPDLGKSAIGVAGSEVTQVEAVTSGTRGSVYAPSGAPLKIWVVPNRGGSERFALRNAEQDTVATVGGSAPDKCSVSPPVGQAAALGTWATLTHQDGCLIIWTDNGRFITEKHKIDDATYEFRSGFLAGYAVVKTAKVELVYDDGSRVTATLTADPWGLGLTLFSARSTNSNPDADVVGYDAAGKEIWRR</sequence>
<reference evidence="3" key="1">
    <citation type="journal article" date="2019" name="Int. J. Syst. Evol. Microbiol.">
        <title>The Global Catalogue of Microorganisms (GCM) 10K type strain sequencing project: providing services to taxonomists for standard genome sequencing and annotation.</title>
        <authorList>
            <consortium name="The Broad Institute Genomics Platform"/>
            <consortium name="The Broad Institute Genome Sequencing Center for Infectious Disease"/>
            <person name="Wu L."/>
            <person name="Ma J."/>
        </authorList>
    </citation>
    <scope>NUCLEOTIDE SEQUENCE [LARGE SCALE GENOMIC DNA]</scope>
    <source>
        <strain evidence="3">ICMP 6774ER</strain>
    </source>
</reference>
<gene>
    <name evidence="2" type="ORF">ACFSKW_21540</name>
</gene>